<accession>A0A087G8D0</accession>
<feature type="domain" description="U-box" evidence="6">
    <location>
        <begin position="68"/>
        <end position="141"/>
    </location>
</feature>
<dbReference type="Gene3D" id="3.30.40.10">
    <property type="entry name" value="Zinc/RING finger domain, C3HC4 (zinc finger)"/>
    <property type="match status" value="1"/>
</dbReference>
<gene>
    <name evidence="7" type="ordered locus">AALP_Aa8g207700</name>
</gene>
<evidence type="ECO:0000259" key="6">
    <source>
        <dbReference type="PROSITE" id="PS51698"/>
    </source>
</evidence>
<keyword evidence="8" id="KW-1185">Reference proteome</keyword>
<reference evidence="8" key="1">
    <citation type="journal article" date="2015" name="Nat. Plants">
        <title>Genome expansion of Arabis alpina linked with retrotransposition and reduced symmetric DNA methylation.</title>
        <authorList>
            <person name="Willing E.M."/>
            <person name="Rawat V."/>
            <person name="Mandakova T."/>
            <person name="Maumus F."/>
            <person name="James G.V."/>
            <person name="Nordstroem K.J."/>
            <person name="Becker C."/>
            <person name="Warthmann N."/>
            <person name="Chica C."/>
            <person name="Szarzynska B."/>
            <person name="Zytnicki M."/>
            <person name="Albani M.C."/>
            <person name="Kiefer C."/>
            <person name="Bergonzi S."/>
            <person name="Castaings L."/>
            <person name="Mateos J.L."/>
            <person name="Berns M.C."/>
            <person name="Bujdoso N."/>
            <person name="Piofczyk T."/>
            <person name="de Lorenzo L."/>
            <person name="Barrero-Sicilia C."/>
            <person name="Mateos I."/>
            <person name="Piednoel M."/>
            <person name="Hagmann J."/>
            <person name="Chen-Min-Tao R."/>
            <person name="Iglesias-Fernandez R."/>
            <person name="Schuster S.C."/>
            <person name="Alonso-Blanco C."/>
            <person name="Roudier F."/>
            <person name="Carbonero P."/>
            <person name="Paz-Ares J."/>
            <person name="Davis S.J."/>
            <person name="Pecinka A."/>
            <person name="Quesneville H."/>
            <person name="Colot V."/>
            <person name="Lysak M.A."/>
            <person name="Weigel D."/>
            <person name="Coupland G."/>
            <person name="Schneeberger K."/>
        </authorList>
    </citation>
    <scope>NUCLEOTIDE SEQUENCE [LARGE SCALE GENOMIC DNA]</scope>
    <source>
        <strain evidence="8">cv. Pajares</strain>
    </source>
</reference>
<name>A0A087G8D0_ARAAL</name>
<dbReference type="SUPFAM" id="SSF57850">
    <property type="entry name" value="RING/U-box"/>
    <property type="match status" value="1"/>
</dbReference>
<dbReference type="PANTHER" id="PTHR23315:SF265">
    <property type="entry name" value="U-BOX DOMAIN-CONTAINING PROTEIN 46-RELATED"/>
    <property type="match status" value="1"/>
</dbReference>
<dbReference type="SUPFAM" id="SSF48371">
    <property type="entry name" value="ARM repeat"/>
    <property type="match status" value="1"/>
</dbReference>
<dbReference type="Proteomes" id="UP000029120">
    <property type="component" value="Chromosome 8"/>
</dbReference>
<evidence type="ECO:0000256" key="4">
    <source>
        <dbReference type="ARBA" id="ARBA00022679"/>
    </source>
</evidence>
<proteinExistence type="predicted"/>
<evidence type="ECO:0000256" key="1">
    <source>
        <dbReference type="ARBA" id="ARBA00000900"/>
    </source>
</evidence>
<comment type="catalytic activity">
    <reaction evidence="1">
        <text>S-ubiquitinyl-[E2 ubiquitin-conjugating enzyme]-L-cysteine + [acceptor protein]-L-lysine = [E2 ubiquitin-conjugating enzyme]-L-cysteine + N(6)-ubiquitinyl-[acceptor protein]-L-lysine.</text>
        <dbReference type="EC" id="2.3.2.27"/>
    </reaction>
</comment>
<evidence type="ECO:0000313" key="8">
    <source>
        <dbReference type="Proteomes" id="UP000029120"/>
    </source>
</evidence>
<dbReference type="OrthoDB" id="7537227at2759"/>
<dbReference type="PANTHER" id="PTHR23315">
    <property type="entry name" value="U BOX DOMAIN-CONTAINING"/>
    <property type="match status" value="1"/>
</dbReference>
<evidence type="ECO:0000256" key="5">
    <source>
        <dbReference type="ARBA" id="ARBA00022786"/>
    </source>
</evidence>
<evidence type="ECO:0000313" key="7">
    <source>
        <dbReference type="EMBL" id="KFK26132.1"/>
    </source>
</evidence>
<sequence>MADSTADATTETAVTLRRELKKLLTENFYVGGETEDGLKTIDEAIRVLTCLREVESKNPESDNPSTVQVPKEFKCLLSNEIMIEPVLIASGQTFEERYISQYLQYERICPKTKEVLSNVFWTSNHLVDELITDWCRLNNYGRPKPLDVIDMELFRNDINSLLDRISSPSSVEDQADAARELRNQTNKFPLPPRYFFDTLVTDSITRLLNPLSALGDAVDSNPELQENLVTTLFNISIVYQYKFEIARNPLVIPLLAKSLKQGTAETRRNSAATLRSLALNDLNWNMIADSEALKALIRVIEDGDYLATLEAGSAIIYLCFKQKNMKKAISAGFIQALIKEIKAGSNVAELLRFLGSLSSSSLALEEMEDLGLIDDLFKILRKPSCSVISENALVIVYNMINLNTDDRDKISKRLELIVEEENKYGTFSKIAKQGSDRAVRIVQPILQWRKRFGTDKEPMR</sequence>
<keyword evidence="5" id="KW-0833">Ubl conjugation pathway</keyword>
<dbReference type="EC" id="2.3.2.27" evidence="3"/>
<dbReference type="GO" id="GO:0061630">
    <property type="term" value="F:ubiquitin protein ligase activity"/>
    <property type="evidence" value="ECO:0007669"/>
    <property type="project" value="UniProtKB-EC"/>
</dbReference>
<dbReference type="UniPathway" id="UPA00143"/>
<evidence type="ECO:0000256" key="2">
    <source>
        <dbReference type="ARBA" id="ARBA00004906"/>
    </source>
</evidence>
<dbReference type="InterPro" id="IPR016024">
    <property type="entry name" value="ARM-type_fold"/>
</dbReference>
<dbReference type="GO" id="GO:0016567">
    <property type="term" value="P:protein ubiquitination"/>
    <property type="evidence" value="ECO:0007669"/>
    <property type="project" value="UniProtKB-UniPathway"/>
</dbReference>
<dbReference type="SMART" id="SM00504">
    <property type="entry name" value="Ubox"/>
    <property type="match status" value="1"/>
</dbReference>
<organism evidence="7 8">
    <name type="scientific">Arabis alpina</name>
    <name type="common">Alpine rock-cress</name>
    <dbReference type="NCBI Taxonomy" id="50452"/>
    <lineage>
        <taxon>Eukaryota</taxon>
        <taxon>Viridiplantae</taxon>
        <taxon>Streptophyta</taxon>
        <taxon>Embryophyta</taxon>
        <taxon>Tracheophyta</taxon>
        <taxon>Spermatophyta</taxon>
        <taxon>Magnoliopsida</taxon>
        <taxon>eudicotyledons</taxon>
        <taxon>Gunneridae</taxon>
        <taxon>Pentapetalae</taxon>
        <taxon>rosids</taxon>
        <taxon>malvids</taxon>
        <taxon>Brassicales</taxon>
        <taxon>Brassicaceae</taxon>
        <taxon>Arabideae</taxon>
        <taxon>Arabis</taxon>
    </lineage>
</organism>
<dbReference type="InterPro" id="IPR003613">
    <property type="entry name" value="Ubox_domain"/>
</dbReference>
<evidence type="ECO:0000256" key="3">
    <source>
        <dbReference type="ARBA" id="ARBA00012483"/>
    </source>
</evidence>
<dbReference type="Gramene" id="KFK26132">
    <property type="protein sequence ID" value="KFK26132"/>
    <property type="gene ID" value="AALP_AA8G207700"/>
</dbReference>
<comment type="pathway">
    <text evidence="2">Protein modification; protein ubiquitination.</text>
</comment>
<keyword evidence="4" id="KW-0808">Transferase</keyword>
<protein>
    <recommendedName>
        <fullName evidence="3">RING-type E3 ubiquitin transferase</fullName>
        <ecNumber evidence="3">2.3.2.27</ecNumber>
    </recommendedName>
</protein>
<dbReference type="AlphaFoldDB" id="A0A087G8D0"/>
<dbReference type="InterPro" id="IPR011989">
    <property type="entry name" value="ARM-like"/>
</dbReference>
<dbReference type="EMBL" id="CM002876">
    <property type="protein sequence ID" value="KFK26132.1"/>
    <property type="molecule type" value="Genomic_DNA"/>
</dbReference>
<dbReference type="Pfam" id="PF04564">
    <property type="entry name" value="U-box"/>
    <property type="match status" value="1"/>
</dbReference>
<dbReference type="Gene3D" id="1.25.10.10">
    <property type="entry name" value="Leucine-rich Repeat Variant"/>
    <property type="match status" value="1"/>
</dbReference>
<dbReference type="InterPro" id="IPR013083">
    <property type="entry name" value="Znf_RING/FYVE/PHD"/>
</dbReference>
<dbReference type="PROSITE" id="PS51698">
    <property type="entry name" value="U_BOX"/>
    <property type="match status" value="1"/>
</dbReference>